<dbReference type="Pfam" id="PF20358">
    <property type="entry name" value="DUF6653"/>
    <property type="match status" value="1"/>
</dbReference>
<dbReference type="InterPro" id="IPR046595">
    <property type="entry name" value="DUF6653"/>
</dbReference>
<dbReference type="AlphaFoldDB" id="A0A1G9F829"/>
<accession>A0A1G9F829</accession>
<evidence type="ECO:0000313" key="2">
    <source>
        <dbReference type="EMBL" id="SDK84546.1"/>
    </source>
</evidence>
<proteinExistence type="predicted"/>
<organism evidence="2 3">
    <name type="scientific">Lentzea albidocapillata subsp. violacea</name>
    <dbReference type="NCBI Taxonomy" id="128104"/>
    <lineage>
        <taxon>Bacteria</taxon>
        <taxon>Bacillati</taxon>
        <taxon>Actinomycetota</taxon>
        <taxon>Actinomycetes</taxon>
        <taxon>Pseudonocardiales</taxon>
        <taxon>Pseudonocardiaceae</taxon>
        <taxon>Lentzea</taxon>
    </lineage>
</organism>
<dbReference type="EMBL" id="FNET01000007">
    <property type="protein sequence ID" value="SDK84546.1"/>
    <property type="molecule type" value="Genomic_DNA"/>
</dbReference>
<dbReference type="RefSeq" id="WP_090007064.1">
    <property type="nucleotide sequence ID" value="NZ_FNET01000007.1"/>
</dbReference>
<evidence type="ECO:0000256" key="1">
    <source>
        <dbReference type="SAM" id="Phobius"/>
    </source>
</evidence>
<gene>
    <name evidence="2" type="ORF">SAMN04488074_107281</name>
</gene>
<feature type="transmembrane region" description="Helical" evidence="1">
    <location>
        <begin position="47"/>
        <end position="64"/>
    </location>
</feature>
<name>A0A1G9F829_9PSEU</name>
<keyword evidence="1" id="KW-1133">Transmembrane helix</keyword>
<protein>
    <submittedName>
        <fullName evidence="2">Uncharacterized protein</fullName>
    </submittedName>
</protein>
<reference evidence="3" key="1">
    <citation type="submission" date="2016-10" db="EMBL/GenBank/DDBJ databases">
        <authorList>
            <person name="Varghese N."/>
            <person name="Submissions S."/>
        </authorList>
    </citation>
    <scope>NUCLEOTIDE SEQUENCE [LARGE SCALE GENOMIC DNA]</scope>
    <source>
        <strain evidence="3">DSM 44796</strain>
    </source>
</reference>
<feature type="transmembrane region" description="Helical" evidence="1">
    <location>
        <begin position="21"/>
        <end position="41"/>
    </location>
</feature>
<keyword evidence="1" id="KW-0472">Membrane</keyword>
<dbReference type="Proteomes" id="UP000199682">
    <property type="component" value="Unassembled WGS sequence"/>
</dbReference>
<feature type="transmembrane region" description="Helical" evidence="1">
    <location>
        <begin position="103"/>
        <end position="121"/>
    </location>
</feature>
<sequence>MDVADRVAKTFRMSDEAWQRHANPWSVWTRFAAIPLMLLAIWSRTWIAWWSLVPVAAVIVWLFVNPRAFPPVREPRSWAARGIYGERAWLEDRDLVPPDHRRVLRLLVALGIIGFGLMVWGLVMLSVWPTVFGTTLVVVAQLWRIDRFGWLWERHRAHRS</sequence>
<keyword evidence="1" id="KW-0812">Transmembrane</keyword>
<evidence type="ECO:0000313" key="3">
    <source>
        <dbReference type="Proteomes" id="UP000199682"/>
    </source>
</evidence>